<keyword evidence="2" id="KW-0479">Metal-binding</keyword>
<dbReference type="PANTHER" id="PTHR12736">
    <property type="entry name" value="LANC-LIKE PROTEIN"/>
    <property type="match status" value="1"/>
</dbReference>
<feature type="binding site" evidence="2">
    <location>
        <position position="335"/>
    </location>
    <ligand>
        <name>Zn(2+)</name>
        <dbReference type="ChEBI" id="CHEBI:29105"/>
    </ligand>
</feature>
<dbReference type="GO" id="GO:0005886">
    <property type="term" value="C:plasma membrane"/>
    <property type="evidence" value="ECO:0007669"/>
    <property type="project" value="TreeGrafter"/>
</dbReference>
<comment type="similarity">
    <text evidence="1">Belongs to the LanC-like protein family.</text>
</comment>
<evidence type="ECO:0000256" key="1">
    <source>
        <dbReference type="ARBA" id="ARBA00007179"/>
    </source>
</evidence>
<dbReference type="CDD" id="cd04794">
    <property type="entry name" value="euk_LANCL"/>
    <property type="match status" value="1"/>
</dbReference>
<dbReference type="InterPro" id="IPR020464">
    <property type="entry name" value="LanC-like_prot_euk"/>
</dbReference>
<dbReference type="GO" id="GO:0046872">
    <property type="term" value="F:metal ion binding"/>
    <property type="evidence" value="ECO:0007669"/>
    <property type="project" value="UniProtKB-KW"/>
</dbReference>
<proteinExistence type="inferred from homology"/>
<dbReference type="PRINTS" id="PR01950">
    <property type="entry name" value="LANCSUPER"/>
</dbReference>
<evidence type="ECO:0000256" key="2">
    <source>
        <dbReference type="PIRSR" id="PIRSR607822-1"/>
    </source>
</evidence>
<dbReference type="Proteomes" id="UP000822688">
    <property type="component" value="Chromosome 7"/>
</dbReference>
<dbReference type="AlphaFoldDB" id="A0A8T0H4N5"/>
<comment type="caution">
    <text evidence="3">The sequence shown here is derived from an EMBL/GenBank/DDBJ whole genome shotgun (WGS) entry which is preliminary data.</text>
</comment>
<name>A0A8T0H4N5_CERPU</name>
<dbReference type="SMART" id="SM01260">
    <property type="entry name" value="LANC_like"/>
    <property type="match status" value="1"/>
</dbReference>
<evidence type="ECO:0000313" key="4">
    <source>
        <dbReference type="Proteomes" id="UP000822688"/>
    </source>
</evidence>
<keyword evidence="4" id="KW-1185">Reference proteome</keyword>
<organism evidence="3 4">
    <name type="scientific">Ceratodon purpureus</name>
    <name type="common">Fire moss</name>
    <name type="synonym">Dicranum purpureum</name>
    <dbReference type="NCBI Taxonomy" id="3225"/>
    <lineage>
        <taxon>Eukaryota</taxon>
        <taxon>Viridiplantae</taxon>
        <taxon>Streptophyta</taxon>
        <taxon>Embryophyta</taxon>
        <taxon>Bryophyta</taxon>
        <taxon>Bryophytina</taxon>
        <taxon>Bryopsida</taxon>
        <taxon>Dicranidae</taxon>
        <taxon>Pseudoditrichales</taxon>
        <taxon>Ditrichaceae</taxon>
        <taxon>Ceratodon</taxon>
    </lineage>
</organism>
<reference evidence="3" key="1">
    <citation type="submission" date="2020-06" db="EMBL/GenBank/DDBJ databases">
        <title>WGS assembly of Ceratodon purpureus strain R40.</title>
        <authorList>
            <person name="Carey S.B."/>
            <person name="Jenkins J."/>
            <person name="Shu S."/>
            <person name="Lovell J.T."/>
            <person name="Sreedasyam A."/>
            <person name="Maumus F."/>
            <person name="Tiley G.P."/>
            <person name="Fernandez-Pozo N."/>
            <person name="Barry K."/>
            <person name="Chen C."/>
            <person name="Wang M."/>
            <person name="Lipzen A."/>
            <person name="Daum C."/>
            <person name="Saski C.A."/>
            <person name="Payton A.C."/>
            <person name="Mcbreen J.C."/>
            <person name="Conrad R.E."/>
            <person name="Kollar L.M."/>
            <person name="Olsson S."/>
            <person name="Huttunen S."/>
            <person name="Landis J.B."/>
            <person name="Wickett N.J."/>
            <person name="Johnson M.G."/>
            <person name="Rensing S.A."/>
            <person name="Grimwood J."/>
            <person name="Schmutz J."/>
            <person name="Mcdaniel S.F."/>
        </authorList>
    </citation>
    <scope>NUCLEOTIDE SEQUENCE</scope>
    <source>
        <strain evidence="3">R40</strain>
    </source>
</reference>
<dbReference type="PANTHER" id="PTHR12736:SF7">
    <property type="entry name" value="LANC-LIKE PROTEIN 3"/>
    <property type="match status" value="1"/>
</dbReference>
<feature type="binding site" evidence="2">
    <location>
        <position position="334"/>
    </location>
    <ligand>
        <name>Zn(2+)</name>
        <dbReference type="ChEBI" id="CHEBI:29105"/>
    </ligand>
</feature>
<dbReference type="GO" id="GO:0005975">
    <property type="term" value="P:carbohydrate metabolic process"/>
    <property type="evidence" value="ECO:0007669"/>
    <property type="project" value="InterPro"/>
</dbReference>
<dbReference type="GO" id="GO:0031179">
    <property type="term" value="P:peptide modification"/>
    <property type="evidence" value="ECO:0007669"/>
    <property type="project" value="InterPro"/>
</dbReference>
<dbReference type="EMBL" id="CM026428">
    <property type="protein sequence ID" value="KAG0566223.1"/>
    <property type="molecule type" value="Genomic_DNA"/>
</dbReference>
<feature type="binding site" evidence="2">
    <location>
        <position position="288"/>
    </location>
    <ligand>
        <name>Zn(2+)</name>
        <dbReference type="ChEBI" id="CHEBI:29105"/>
    </ligand>
</feature>
<evidence type="ECO:0008006" key="5">
    <source>
        <dbReference type="Google" id="ProtNLM"/>
    </source>
</evidence>
<keyword evidence="2" id="KW-0862">Zinc</keyword>
<protein>
    <recommendedName>
        <fullName evidence="5">LanC-like protein 2</fullName>
    </recommendedName>
</protein>
<dbReference type="SUPFAM" id="SSF158745">
    <property type="entry name" value="LanC-like"/>
    <property type="match status" value="1"/>
</dbReference>
<accession>A0A8T0H4N5</accession>
<dbReference type="InterPro" id="IPR007822">
    <property type="entry name" value="LANC-like"/>
</dbReference>
<dbReference type="Pfam" id="PF05147">
    <property type="entry name" value="LANC_like"/>
    <property type="match status" value="1"/>
</dbReference>
<gene>
    <name evidence="3" type="ORF">KC19_7G047200</name>
</gene>
<dbReference type="InterPro" id="IPR012341">
    <property type="entry name" value="6hp_glycosidase-like_sf"/>
</dbReference>
<evidence type="ECO:0000313" key="3">
    <source>
        <dbReference type="EMBL" id="KAG0566223.1"/>
    </source>
</evidence>
<dbReference type="Gene3D" id="1.50.10.10">
    <property type="match status" value="1"/>
</dbReference>
<sequence length="416" mass="45643">MADRYFPNTMRDYAVSVEDSHAEKRTREAPEHSVLEPDALLKVAMSLKDEVVQATWIRQGRRASDPTLYTGALGTAFLCFKAYQITGSKEDLALCSEIVDSCATAAEPMKKYVTFLCGQPGIYALGAAAAKCRGDQRSLDRYLGLFYENSKNKTLAVGAEEGGMGMPYELLYGRAGFLWAALFVNKHVGEDTVSASITGPIVDAILAGGRAGASQTRSPLMYQWHGTRYWGGAHGLAGIMHTLMHFQLSKEDAADVKGTLRYMIQGRFASGNYPSSEGNARDRLVHWCHGAPGVAMTLCKATQVFPDEEEFQQAAIEAGNVVWNRGLLRRLGLCHGISGNSYVFLSLYRTMGGKQHLFRAQQFASFLSKHARAFIDAGEMHGGDRPHSLFEGLAGTACLFFDLTKPEMSRFPAYEL</sequence>
<dbReference type="PRINTS" id="PR01951">
    <property type="entry name" value="LANCEUKARYTE"/>
</dbReference>